<protein>
    <submittedName>
        <fullName evidence="1">Uncharacterized protein</fullName>
    </submittedName>
</protein>
<dbReference type="EMBL" id="CAKOFQ010006669">
    <property type="protein sequence ID" value="CAH1957142.1"/>
    <property type="molecule type" value="Genomic_DNA"/>
</dbReference>
<gene>
    <name evidence="1" type="ORF">ACAOBT_LOCUS1913</name>
</gene>
<evidence type="ECO:0000313" key="2">
    <source>
        <dbReference type="Proteomes" id="UP001152888"/>
    </source>
</evidence>
<comment type="caution">
    <text evidence="1">The sequence shown here is derived from an EMBL/GenBank/DDBJ whole genome shotgun (WGS) entry which is preliminary data.</text>
</comment>
<evidence type="ECO:0000313" key="1">
    <source>
        <dbReference type="EMBL" id="CAH1957142.1"/>
    </source>
</evidence>
<accession>A0A9P0JNZ5</accession>
<organism evidence="1 2">
    <name type="scientific">Acanthoscelides obtectus</name>
    <name type="common">Bean weevil</name>
    <name type="synonym">Bruchus obtectus</name>
    <dbReference type="NCBI Taxonomy" id="200917"/>
    <lineage>
        <taxon>Eukaryota</taxon>
        <taxon>Metazoa</taxon>
        <taxon>Ecdysozoa</taxon>
        <taxon>Arthropoda</taxon>
        <taxon>Hexapoda</taxon>
        <taxon>Insecta</taxon>
        <taxon>Pterygota</taxon>
        <taxon>Neoptera</taxon>
        <taxon>Endopterygota</taxon>
        <taxon>Coleoptera</taxon>
        <taxon>Polyphaga</taxon>
        <taxon>Cucujiformia</taxon>
        <taxon>Chrysomeloidea</taxon>
        <taxon>Chrysomelidae</taxon>
        <taxon>Bruchinae</taxon>
        <taxon>Bruchini</taxon>
        <taxon>Acanthoscelides</taxon>
    </lineage>
</organism>
<proteinExistence type="predicted"/>
<sequence length="58" mass="7012">MNRNSFIIFSMNLQPGKGHPERCQRQTAFRRTLRHYGAFRCWKIDTTQYTYRIQVSNS</sequence>
<dbReference type="Proteomes" id="UP001152888">
    <property type="component" value="Unassembled WGS sequence"/>
</dbReference>
<keyword evidence="2" id="KW-1185">Reference proteome</keyword>
<dbReference type="OrthoDB" id="66620at2759"/>
<reference evidence="1" key="1">
    <citation type="submission" date="2022-03" db="EMBL/GenBank/DDBJ databases">
        <authorList>
            <person name="Sayadi A."/>
        </authorList>
    </citation>
    <scope>NUCLEOTIDE SEQUENCE</scope>
</reference>
<dbReference type="AlphaFoldDB" id="A0A9P0JNZ5"/>
<name>A0A9P0JNZ5_ACAOB</name>